<dbReference type="AlphaFoldDB" id="J9GTD2"/>
<name>J9GTD2_9ZZZZ</name>
<dbReference type="EMBL" id="AMCI01002117">
    <property type="protein sequence ID" value="EJX03555.1"/>
    <property type="molecule type" value="Genomic_DNA"/>
</dbReference>
<proteinExistence type="predicted"/>
<organism evidence="2">
    <name type="scientific">gut metagenome</name>
    <dbReference type="NCBI Taxonomy" id="749906"/>
    <lineage>
        <taxon>unclassified sequences</taxon>
        <taxon>metagenomes</taxon>
        <taxon>organismal metagenomes</taxon>
    </lineage>
</organism>
<evidence type="ECO:0000313" key="2">
    <source>
        <dbReference type="EMBL" id="EJX03555.1"/>
    </source>
</evidence>
<accession>J9GTD2</accession>
<comment type="caution">
    <text evidence="2">The sequence shown here is derived from an EMBL/GenBank/DDBJ whole genome shotgun (WGS) entry which is preliminary data.</text>
</comment>
<sequence>MFFWKLPELPFGIKKGESSLFSENGKGQEDVGNPV</sequence>
<feature type="region of interest" description="Disordered" evidence="1">
    <location>
        <begin position="16"/>
        <end position="35"/>
    </location>
</feature>
<protein>
    <submittedName>
        <fullName evidence="2">Uncharacterized protein</fullName>
    </submittedName>
</protein>
<reference evidence="2" key="1">
    <citation type="journal article" date="2012" name="PLoS ONE">
        <title>Gene sets for utilization of primary and secondary nutrition supplies in the distal gut of endangered iberian lynx.</title>
        <authorList>
            <person name="Alcaide M."/>
            <person name="Messina E."/>
            <person name="Richter M."/>
            <person name="Bargiela R."/>
            <person name="Peplies J."/>
            <person name="Huws S.A."/>
            <person name="Newbold C.J."/>
            <person name="Golyshin P.N."/>
            <person name="Simon M.A."/>
            <person name="Lopez G."/>
            <person name="Yakimov M.M."/>
            <person name="Ferrer M."/>
        </authorList>
    </citation>
    <scope>NUCLEOTIDE SEQUENCE</scope>
</reference>
<gene>
    <name evidence="2" type="ORF">EVA_08339</name>
</gene>
<evidence type="ECO:0000256" key="1">
    <source>
        <dbReference type="SAM" id="MobiDB-lite"/>
    </source>
</evidence>